<accession>A0A7U7G9R7</accession>
<dbReference type="Pfam" id="PF13847">
    <property type="entry name" value="Methyltransf_31"/>
    <property type="match status" value="1"/>
</dbReference>
<evidence type="ECO:0000259" key="1">
    <source>
        <dbReference type="Pfam" id="PF13847"/>
    </source>
</evidence>
<dbReference type="OrthoDB" id="649979at2"/>
<dbReference type="CDD" id="cd02440">
    <property type="entry name" value="AdoMet_MTases"/>
    <property type="match status" value="1"/>
</dbReference>
<dbReference type="AlphaFoldDB" id="A0A7U7G9R7"/>
<dbReference type="Gene3D" id="3.40.50.150">
    <property type="entry name" value="Vaccinia Virus protein VP39"/>
    <property type="match status" value="1"/>
</dbReference>
<evidence type="ECO:0000313" key="3">
    <source>
        <dbReference type="Proteomes" id="UP000019184"/>
    </source>
</evidence>
<dbReference type="RefSeq" id="WP_034431716.1">
    <property type="nucleotide sequence ID" value="NZ_CBTK010000082.1"/>
</dbReference>
<dbReference type="Proteomes" id="UP000019184">
    <property type="component" value="Unassembled WGS sequence"/>
</dbReference>
<protein>
    <recommendedName>
        <fullName evidence="1">Methyltransferase domain-containing protein</fullName>
    </recommendedName>
</protein>
<dbReference type="InterPro" id="IPR025714">
    <property type="entry name" value="Methyltranfer_dom"/>
</dbReference>
<organism evidence="2 3">
    <name type="scientific">Candidatus Contendobacter odensis Run_B_J11</name>
    <dbReference type="NCBI Taxonomy" id="1400861"/>
    <lineage>
        <taxon>Bacteria</taxon>
        <taxon>Pseudomonadati</taxon>
        <taxon>Pseudomonadota</taxon>
        <taxon>Gammaproteobacteria</taxon>
        <taxon>Candidatus Competibacteraceae</taxon>
        <taxon>Candidatus Contendibacter</taxon>
    </lineage>
</organism>
<gene>
    <name evidence="2" type="ORF">BN874_1720003</name>
</gene>
<dbReference type="InterPro" id="IPR029063">
    <property type="entry name" value="SAM-dependent_MTases_sf"/>
</dbReference>
<sequence>MDPSARIQQAVKMHYEKYVYPRFPLLSSVRRCDTYALNLDSLWARFNGKKPPSGDKKILLAGSGSFSPYPTAVANKEAKITALDLSGENLKRARLHTLIHRCFNVDFIEGDIIEAHQFLGGDRFQFIDCYGVLHHIPDAVSALNSIHAMLKTGGLLRIMVYSKYARRPAQSIRTAMKILDINEISELKKIYKKARDGSRFKEYLDSTYESKFDSGLADMFLHPYAKTYTINELLELLNATDFEPLLFIHHGALPEVKAEIERVGDMENKNELSTNFILFAGRKQDVVMRLEWETIKNHQDTVISLNPIIMNSLALLPLIPLKPESKLGFENPPINFRGKRLLSKFKKPVKKSSIKYHDDWEWIEQYLKAMFLIETMT</sequence>
<comment type="caution">
    <text evidence="2">The sequence shown here is derived from an EMBL/GenBank/DDBJ whole genome shotgun (WGS) entry which is preliminary data.</text>
</comment>
<proteinExistence type="predicted"/>
<name>A0A7U7G9R7_9GAMM</name>
<feature type="domain" description="Methyltransferase" evidence="1">
    <location>
        <begin position="73"/>
        <end position="164"/>
    </location>
</feature>
<reference evidence="2 3" key="1">
    <citation type="journal article" date="2014" name="ISME J.">
        <title>Candidatus Competibacter-lineage genomes retrieved from metagenomes reveal functional metabolic diversity.</title>
        <authorList>
            <person name="McIlroy S.J."/>
            <person name="Albertsen M."/>
            <person name="Andresen E.K."/>
            <person name="Saunders A.M."/>
            <person name="Kristiansen R."/>
            <person name="Stokholm-Bjerregaard M."/>
            <person name="Nielsen K.L."/>
            <person name="Nielsen P.H."/>
        </authorList>
    </citation>
    <scope>NUCLEOTIDE SEQUENCE [LARGE SCALE GENOMIC DNA]</scope>
    <source>
        <strain evidence="2 3">Run_B_J11</strain>
    </source>
</reference>
<evidence type="ECO:0000313" key="2">
    <source>
        <dbReference type="EMBL" id="CDH44537.1"/>
    </source>
</evidence>
<keyword evidence="3" id="KW-1185">Reference proteome</keyword>
<dbReference type="SUPFAM" id="SSF53335">
    <property type="entry name" value="S-adenosyl-L-methionine-dependent methyltransferases"/>
    <property type="match status" value="1"/>
</dbReference>
<dbReference type="EMBL" id="CBTK010000082">
    <property type="protein sequence ID" value="CDH44537.1"/>
    <property type="molecule type" value="Genomic_DNA"/>
</dbReference>